<protein>
    <submittedName>
        <fullName evidence="4">4-hydroxythreonine-4-phosphate dehydrogenase PdxA</fullName>
        <ecNumber evidence="4">1.1.1.262</ecNumber>
    </submittedName>
</protein>
<dbReference type="Gene3D" id="3.40.718.10">
    <property type="entry name" value="Isopropylmalate Dehydrogenase"/>
    <property type="match status" value="1"/>
</dbReference>
<keyword evidence="5" id="KW-1185">Reference proteome</keyword>
<sequence length="359" mass="39098">MKDTKIKVGITQGDINGIGYEVIIKTLMDARILEICTPIIYGSPKVAAYHKKALDIEDFSLNNIKTAQDAHAKRINIINCTDENIKVELGKSTTSAGIAALASLEAAVKDLNEGNIDVLLTAPINKKNIQSKDFVFPGHTEYLESRINSGKSLMLLISEKLRVGVVTGHIPISKVSESITEEKIIEKLNILNKSLIQDFGIRKPKVAVLSLNPHAGDDGLIGSEEKDVIIPAIEKARKSGIMALGPYPADGFFGSNDYSKFDAILSMYHDQGLTAFKALSFDSGVNFTAGLSKVRTSPAHGTAYAIAGTNVASPESFQKALYMAIDVYRNRIQFEELNKDPMKVKAPSADFQNKRQSVK</sequence>
<dbReference type="OrthoDB" id="9801783at2"/>
<dbReference type="InterPro" id="IPR005255">
    <property type="entry name" value="PdxA_fam"/>
</dbReference>
<evidence type="ECO:0000313" key="4">
    <source>
        <dbReference type="EMBL" id="RXQ93039.1"/>
    </source>
</evidence>
<dbReference type="PANTHER" id="PTHR30004">
    <property type="entry name" value="4-HYDROXYTHREONINE-4-PHOSPHATE DEHYDROGENASE"/>
    <property type="match status" value="1"/>
</dbReference>
<gene>
    <name evidence="4" type="primary">pdxA</name>
    <name evidence="4" type="ORF">EO244_11255</name>
</gene>
<dbReference type="Pfam" id="PF04166">
    <property type="entry name" value="PdxA"/>
    <property type="match status" value="1"/>
</dbReference>
<proteinExistence type="predicted"/>
<organism evidence="4 5">
    <name type="scientific">Ancylomarina salipaludis</name>
    <dbReference type="NCBI Taxonomy" id="2501299"/>
    <lineage>
        <taxon>Bacteria</taxon>
        <taxon>Pseudomonadati</taxon>
        <taxon>Bacteroidota</taxon>
        <taxon>Bacteroidia</taxon>
        <taxon>Marinilabiliales</taxon>
        <taxon>Marinifilaceae</taxon>
        <taxon>Ancylomarina</taxon>
    </lineage>
</organism>
<dbReference type="GO" id="GO:0046872">
    <property type="term" value="F:metal ion binding"/>
    <property type="evidence" value="ECO:0007669"/>
    <property type="project" value="UniProtKB-KW"/>
</dbReference>
<dbReference type="Proteomes" id="UP000289703">
    <property type="component" value="Unassembled WGS sequence"/>
</dbReference>
<dbReference type="PANTHER" id="PTHR30004:SF6">
    <property type="entry name" value="D-THREONATE 4-PHOSPHATE DEHYDROGENASE"/>
    <property type="match status" value="1"/>
</dbReference>
<keyword evidence="2 4" id="KW-0560">Oxidoreductase</keyword>
<accession>A0A4Q1JKU3</accession>
<dbReference type="RefSeq" id="WP_129254770.1">
    <property type="nucleotide sequence ID" value="NZ_SAXA01000009.1"/>
</dbReference>
<keyword evidence="1" id="KW-0479">Metal-binding</keyword>
<evidence type="ECO:0000256" key="2">
    <source>
        <dbReference type="ARBA" id="ARBA00023002"/>
    </source>
</evidence>
<dbReference type="SUPFAM" id="SSF53659">
    <property type="entry name" value="Isocitrate/Isopropylmalate dehydrogenase-like"/>
    <property type="match status" value="1"/>
</dbReference>
<keyword evidence="3" id="KW-0520">NAD</keyword>
<dbReference type="GO" id="GO:0050570">
    <property type="term" value="F:4-hydroxythreonine-4-phosphate dehydrogenase activity"/>
    <property type="evidence" value="ECO:0007669"/>
    <property type="project" value="UniProtKB-EC"/>
</dbReference>
<dbReference type="EC" id="1.1.1.262" evidence="4"/>
<evidence type="ECO:0000256" key="3">
    <source>
        <dbReference type="ARBA" id="ARBA00023027"/>
    </source>
</evidence>
<dbReference type="NCBIfam" id="TIGR00557">
    <property type="entry name" value="pdxA"/>
    <property type="match status" value="1"/>
</dbReference>
<dbReference type="EMBL" id="SAXA01000009">
    <property type="protein sequence ID" value="RXQ93039.1"/>
    <property type="molecule type" value="Genomic_DNA"/>
</dbReference>
<reference evidence="4 5" key="1">
    <citation type="submission" date="2019-01" db="EMBL/GenBank/DDBJ databases">
        <title>Ancylomarina salipaludis sp. nov., isolated from a salt marsh.</title>
        <authorList>
            <person name="Yoon J.-H."/>
        </authorList>
    </citation>
    <scope>NUCLEOTIDE SEQUENCE [LARGE SCALE GENOMIC DNA]</scope>
    <source>
        <strain evidence="4 5">SHSM-M15</strain>
    </source>
</reference>
<name>A0A4Q1JKU3_9BACT</name>
<dbReference type="GO" id="GO:0051287">
    <property type="term" value="F:NAD binding"/>
    <property type="evidence" value="ECO:0007669"/>
    <property type="project" value="InterPro"/>
</dbReference>
<comment type="caution">
    <text evidence="4">The sequence shown here is derived from an EMBL/GenBank/DDBJ whole genome shotgun (WGS) entry which is preliminary data.</text>
</comment>
<evidence type="ECO:0000256" key="1">
    <source>
        <dbReference type="ARBA" id="ARBA00022723"/>
    </source>
</evidence>
<dbReference type="AlphaFoldDB" id="A0A4Q1JKU3"/>
<evidence type="ECO:0000313" key="5">
    <source>
        <dbReference type="Proteomes" id="UP000289703"/>
    </source>
</evidence>